<dbReference type="SUPFAM" id="SSF55031">
    <property type="entry name" value="Bacterial exopeptidase dimerisation domain"/>
    <property type="match status" value="1"/>
</dbReference>
<dbReference type="GO" id="GO:0046872">
    <property type="term" value="F:metal ion binding"/>
    <property type="evidence" value="ECO:0007669"/>
    <property type="project" value="UniProtKB-KW"/>
</dbReference>
<evidence type="ECO:0000313" key="8">
    <source>
        <dbReference type="Proteomes" id="UP001139451"/>
    </source>
</evidence>
<evidence type="ECO:0000313" key="7">
    <source>
        <dbReference type="EMBL" id="MCP3730786.1"/>
    </source>
</evidence>
<comment type="cofactor">
    <cofactor evidence="1">
        <name>Zn(2+)</name>
        <dbReference type="ChEBI" id="CHEBI:29105"/>
    </cofactor>
</comment>
<evidence type="ECO:0000256" key="4">
    <source>
        <dbReference type="ARBA" id="ARBA00022833"/>
    </source>
</evidence>
<name>A0A9X2HGN6_9SPHN</name>
<dbReference type="InterPro" id="IPR001261">
    <property type="entry name" value="ArgE/DapE_CS"/>
</dbReference>
<dbReference type="AlphaFoldDB" id="A0A9X2HGN6"/>
<dbReference type="GO" id="GO:0016787">
    <property type="term" value="F:hydrolase activity"/>
    <property type="evidence" value="ECO:0007669"/>
    <property type="project" value="UniProtKB-KW"/>
</dbReference>
<dbReference type="SUPFAM" id="SSF53187">
    <property type="entry name" value="Zn-dependent exopeptidases"/>
    <property type="match status" value="1"/>
</dbReference>
<keyword evidence="5" id="KW-0732">Signal</keyword>
<feature type="domain" description="Peptidase M20 dimerisation" evidence="6">
    <location>
        <begin position="211"/>
        <end position="326"/>
    </location>
</feature>
<dbReference type="Pfam" id="PF01546">
    <property type="entry name" value="Peptidase_M20"/>
    <property type="match status" value="1"/>
</dbReference>
<protein>
    <submittedName>
        <fullName evidence="7">M20/M25/M40 family metallo-hydrolase</fullName>
    </submittedName>
</protein>
<feature type="signal peptide" evidence="5">
    <location>
        <begin position="1"/>
        <end position="19"/>
    </location>
</feature>
<dbReference type="Proteomes" id="UP001139451">
    <property type="component" value="Unassembled WGS sequence"/>
</dbReference>
<evidence type="ECO:0000256" key="1">
    <source>
        <dbReference type="ARBA" id="ARBA00001947"/>
    </source>
</evidence>
<accession>A0A9X2HGN6</accession>
<reference evidence="7" key="1">
    <citation type="submission" date="2022-05" db="EMBL/GenBank/DDBJ databases">
        <title>Sphingomonas sp. strain MG17 Genome sequencing and assembly.</title>
        <authorList>
            <person name="Kim I."/>
        </authorList>
    </citation>
    <scope>NUCLEOTIDE SEQUENCE</scope>
    <source>
        <strain evidence="7">MG17</strain>
    </source>
</reference>
<keyword evidence="3" id="KW-0378">Hydrolase</keyword>
<evidence type="ECO:0000256" key="5">
    <source>
        <dbReference type="SAM" id="SignalP"/>
    </source>
</evidence>
<dbReference type="PROSITE" id="PS00758">
    <property type="entry name" value="ARGE_DAPE_CPG2_1"/>
    <property type="match status" value="1"/>
</dbReference>
<evidence type="ECO:0000256" key="2">
    <source>
        <dbReference type="ARBA" id="ARBA00022723"/>
    </source>
</evidence>
<dbReference type="InterPro" id="IPR036264">
    <property type="entry name" value="Bact_exopeptidase_dim_dom"/>
</dbReference>
<evidence type="ECO:0000256" key="3">
    <source>
        <dbReference type="ARBA" id="ARBA00022801"/>
    </source>
</evidence>
<gene>
    <name evidence="7" type="ORF">M9978_10125</name>
</gene>
<dbReference type="RefSeq" id="WP_254292918.1">
    <property type="nucleotide sequence ID" value="NZ_JAMLDX010000006.1"/>
</dbReference>
<dbReference type="InterPro" id="IPR050072">
    <property type="entry name" value="Peptidase_M20A"/>
</dbReference>
<keyword evidence="8" id="KW-1185">Reference proteome</keyword>
<sequence>MTHTLLAAFALAAALPALAQSASDRKIAATVTAETGRHVELLERLVNVNSGSLNLPGVTKVGEMVRAELAPLGFQVEWIDMTATGRAGHLIATHTGNGRGKRILLIAHLDTVFEPESPFQKFVREGERATGPGIGDDKGGIVVIVAALRAMQAAGTLEGADIKIVLTGDEERTGAPLAIARRDLIEAGRWADVALEYENLAREDGADKGTVARRSSANWTLTTTGKTGHSSNVFGPGLGYGAAYELARILDEFRRTLPEPNLTFNIGVMAAGTPATLAENGYQVSAGGKTNIIAESAVARGDLRALTPEQEAKTRAAMQAIAAAGNLPGTSARLVFQDGYPPMSPTAGNRALLTKLNAVNRDLKLPEMAEMDPARRGAADSAFVAADVDTLAGLGVAGGGAHAEGEWIDLPSIPLQALRSAVFITRLSKEKR</sequence>
<dbReference type="Gene3D" id="3.30.70.360">
    <property type="match status" value="1"/>
</dbReference>
<keyword evidence="2" id="KW-0479">Metal-binding</keyword>
<keyword evidence="4" id="KW-0862">Zinc</keyword>
<dbReference type="PANTHER" id="PTHR43808:SF32">
    <property type="entry name" value="ARGE_DAPE-RELATED DEACYLASE"/>
    <property type="match status" value="1"/>
</dbReference>
<dbReference type="InterPro" id="IPR002933">
    <property type="entry name" value="Peptidase_M20"/>
</dbReference>
<evidence type="ECO:0000259" key="6">
    <source>
        <dbReference type="Pfam" id="PF07687"/>
    </source>
</evidence>
<feature type="chain" id="PRO_5040827826" evidence="5">
    <location>
        <begin position="20"/>
        <end position="432"/>
    </location>
</feature>
<dbReference type="PANTHER" id="PTHR43808">
    <property type="entry name" value="ACETYLORNITHINE DEACETYLASE"/>
    <property type="match status" value="1"/>
</dbReference>
<dbReference type="InterPro" id="IPR011650">
    <property type="entry name" value="Peptidase_M20_dimer"/>
</dbReference>
<organism evidence="7 8">
    <name type="scientific">Sphingomonas tagetis</name>
    <dbReference type="NCBI Taxonomy" id="2949092"/>
    <lineage>
        <taxon>Bacteria</taxon>
        <taxon>Pseudomonadati</taxon>
        <taxon>Pseudomonadota</taxon>
        <taxon>Alphaproteobacteria</taxon>
        <taxon>Sphingomonadales</taxon>
        <taxon>Sphingomonadaceae</taxon>
        <taxon>Sphingomonas</taxon>
    </lineage>
</organism>
<dbReference type="EMBL" id="JAMLDX010000006">
    <property type="protein sequence ID" value="MCP3730786.1"/>
    <property type="molecule type" value="Genomic_DNA"/>
</dbReference>
<dbReference type="Gene3D" id="3.40.630.10">
    <property type="entry name" value="Zn peptidases"/>
    <property type="match status" value="1"/>
</dbReference>
<comment type="caution">
    <text evidence="7">The sequence shown here is derived from an EMBL/GenBank/DDBJ whole genome shotgun (WGS) entry which is preliminary data.</text>
</comment>
<proteinExistence type="predicted"/>
<dbReference type="Pfam" id="PF07687">
    <property type="entry name" value="M20_dimer"/>
    <property type="match status" value="1"/>
</dbReference>